<proteinExistence type="predicted"/>
<reference evidence="1" key="1">
    <citation type="submission" date="2024-12" db="EMBL/GenBank/DDBJ databases">
        <title>Comparative genomics and development of molecular markers within Purpureocillium lilacinum and among Purpureocillium species.</title>
        <authorList>
            <person name="Yeh Z.-Y."/>
            <person name="Ni N.-T."/>
            <person name="Lo P.-H."/>
            <person name="Mushyakhwo K."/>
            <person name="Lin C.-F."/>
            <person name="Nai Y.-S."/>
        </authorList>
    </citation>
    <scope>NUCLEOTIDE SEQUENCE</scope>
    <source>
        <strain evidence="1">NCHU-NPUST-175</strain>
    </source>
</reference>
<keyword evidence="2" id="KW-1185">Reference proteome</keyword>
<gene>
    <name evidence="1" type="ORF">ACCO45_007593</name>
</gene>
<dbReference type="Proteomes" id="UP001638806">
    <property type="component" value="Unassembled WGS sequence"/>
</dbReference>
<evidence type="ECO:0000313" key="1">
    <source>
        <dbReference type="EMBL" id="KAL3957015.1"/>
    </source>
</evidence>
<comment type="caution">
    <text evidence="1">The sequence shown here is derived from an EMBL/GenBank/DDBJ whole genome shotgun (WGS) entry which is preliminary data.</text>
</comment>
<evidence type="ECO:0000313" key="2">
    <source>
        <dbReference type="Proteomes" id="UP001638806"/>
    </source>
</evidence>
<dbReference type="EMBL" id="JBGNUJ010000007">
    <property type="protein sequence ID" value="KAL3957015.1"/>
    <property type="molecule type" value="Genomic_DNA"/>
</dbReference>
<protein>
    <submittedName>
        <fullName evidence="1">Uncharacterized protein</fullName>
    </submittedName>
</protein>
<accession>A0ACC4DKX4</accession>
<organism evidence="1 2">
    <name type="scientific">Purpureocillium lilacinum</name>
    <name type="common">Paecilomyces lilacinus</name>
    <dbReference type="NCBI Taxonomy" id="33203"/>
    <lineage>
        <taxon>Eukaryota</taxon>
        <taxon>Fungi</taxon>
        <taxon>Dikarya</taxon>
        <taxon>Ascomycota</taxon>
        <taxon>Pezizomycotina</taxon>
        <taxon>Sordariomycetes</taxon>
        <taxon>Hypocreomycetidae</taxon>
        <taxon>Hypocreales</taxon>
        <taxon>Ophiocordycipitaceae</taxon>
        <taxon>Purpureocillium</taxon>
    </lineage>
</organism>
<sequence>MATLSEREPIREEDDIPLTRTSWEYNCAFISSGWIPVGLDARSVHRTTASLFQSNRAQTLPVFLFLPSSFPSGLRTDSVVHLATNDTVPGIDSFKSTGTITGRQIATTI</sequence>
<name>A0ACC4DKX4_PURLI</name>